<feature type="domain" description="FAD dependent oxidoreductase" evidence="2">
    <location>
        <begin position="32"/>
        <end position="86"/>
    </location>
</feature>
<evidence type="ECO:0000256" key="1">
    <source>
        <dbReference type="ARBA" id="ARBA00023002"/>
    </source>
</evidence>
<name>A0ABU8XYG8_9PROT</name>
<sequence>MLALPGLPLSPWVATTPATSYPKLDRDLKVETAVIGGGIVGLTTAFALTRAGRAVAVIEALRVGQQVTGRSTAKITSQHGLIYRYQPG</sequence>
<keyword evidence="1" id="KW-0560">Oxidoreductase</keyword>
<organism evidence="3 4">
    <name type="scientific">Benzoatithermus flavus</name>
    <dbReference type="NCBI Taxonomy" id="3108223"/>
    <lineage>
        <taxon>Bacteria</taxon>
        <taxon>Pseudomonadati</taxon>
        <taxon>Pseudomonadota</taxon>
        <taxon>Alphaproteobacteria</taxon>
        <taxon>Geminicoccales</taxon>
        <taxon>Geminicoccaceae</taxon>
        <taxon>Benzoatithermus</taxon>
    </lineage>
</organism>
<dbReference type="Gene3D" id="3.50.50.60">
    <property type="entry name" value="FAD/NAD(P)-binding domain"/>
    <property type="match status" value="1"/>
</dbReference>
<evidence type="ECO:0000313" key="4">
    <source>
        <dbReference type="Proteomes" id="UP001375743"/>
    </source>
</evidence>
<dbReference type="EMBL" id="JBBLZC010000044">
    <property type="protein sequence ID" value="MEK0086096.1"/>
    <property type="molecule type" value="Genomic_DNA"/>
</dbReference>
<dbReference type="SUPFAM" id="SSF51905">
    <property type="entry name" value="FAD/NAD(P)-binding domain"/>
    <property type="match status" value="1"/>
</dbReference>
<accession>A0ABU8XYG8</accession>
<reference evidence="3 4" key="1">
    <citation type="submission" date="2024-01" db="EMBL/GenBank/DDBJ databases">
        <title>Multi-omics insights into the function and evolution of sodium benzoate biodegradation pathways in Benzoatithermus flavus gen. nov., sp. nov. from hot spring.</title>
        <authorList>
            <person name="Hu C.-J."/>
            <person name="Li W.-J."/>
        </authorList>
    </citation>
    <scope>NUCLEOTIDE SEQUENCE [LARGE SCALE GENOMIC DNA]</scope>
    <source>
        <strain evidence="3 4">SYSU G07066</strain>
    </source>
</reference>
<evidence type="ECO:0000259" key="2">
    <source>
        <dbReference type="Pfam" id="PF01266"/>
    </source>
</evidence>
<dbReference type="Proteomes" id="UP001375743">
    <property type="component" value="Unassembled WGS sequence"/>
</dbReference>
<protein>
    <submittedName>
        <fullName evidence="3">FAD-dependent oxidoreductase</fullName>
    </submittedName>
</protein>
<dbReference type="InterPro" id="IPR036188">
    <property type="entry name" value="FAD/NAD-bd_sf"/>
</dbReference>
<evidence type="ECO:0000313" key="3">
    <source>
        <dbReference type="EMBL" id="MEK0086096.1"/>
    </source>
</evidence>
<gene>
    <name evidence="3" type="ORF">U1T56_23305</name>
</gene>
<dbReference type="RefSeq" id="WP_418161940.1">
    <property type="nucleotide sequence ID" value="NZ_JBBLZC010000044.1"/>
</dbReference>
<proteinExistence type="predicted"/>
<dbReference type="InterPro" id="IPR006076">
    <property type="entry name" value="FAD-dep_OxRdtase"/>
</dbReference>
<keyword evidence="4" id="KW-1185">Reference proteome</keyword>
<comment type="caution">
    <text evidence="3">The sequence shown here is derived from an EMBL/GenBank/DDBJ whole genome shotgun (WGS) entry which is preliminary data.</text>
</comment>
<dbReference type="Pfam" id="PF01266">
    <property type="entry name" value="DAO"/>
    <property type="match status" value="1"/>
</dbReference>